<dbReference type="InterPro" id="IPR037723">
    <property type="entry name" value="C2D_Ferlin"/>
</dbReference>
<name>A0A671SP65_9TELE</name>
<keyword evidence="6" id="KW-0479">Metal-binding</keyword>
<dbReference type="Gene3D" id="2.60.40.150">
    <property type="entry name" value="C2 domain"/>
    <property type="match status" value="5"/>
</dbReference>
<feature type="compositionally biased region" description="Basic and acidic residues" evidence="13">
    <location>
        <begin position="1810"/>
        <end position="1822"/>
    </location>
</feature>
<feature type="domain" description="C2" evidence="15">
    <location>
        <begin position="82"/>
        <end position="208"/>
    </location>
</feature>
<comment type="subcellular location">
    <subcellularLocation>
        <location evidence="1">Cell membrane</location>
        <topology evidence="1">Single-pass type II membrane protein</topology>
    </subcellularLocation>
    <subcellularLocation>
        <location evidence="2">Cytoplasmic vesicle membrane</location>
        <topology evidence="2">Single-pass type II membrane protein</topology>
    </subcellularLocation>
</comment>
<dbReference type="Pfam" id="PF22901">
    <property type="entry name" value="dsrm_Ferlin"/>
    <property type="match status" value="1"/>
</dbReference>
<feature type="region of interest" description="Disordered" evidence="13">
    <location>
        <begin position="60"/>
        <end position="99"/>
    </location>
</feature>
<dbReference type="InterPro" id="IPR012561">
    <property type="entry name" value="Ferlin_B-domain"/>
</dbReference>
<keyword evidence="12" id="KW-0968">Cytoplasmic vesicle</keyword>
<dbReference type="CDD" id="cd04037">
    <property type="entry name" value="C2E_Ferlin"/>
    <property type="match status" value="1"/>
</dbReference>
<evidence type="ECO:0000313" key="17">
    <source>
        <dbReference type="Proteomes" id="UP000472260"/>
    </source>
</evidence>
<evidence type="ECO:0000256" key="3">
    <source>
        <dbReference type="ARBA" id="ARBA00007561"/>
    </source>
</evidence>
<evidence type="ECO:0000313" key="16">
    <source>
        <dbReference type="Ensembl" id="ENSSANP00000097785.1"/>
    </source>
</evidence>
<keyword evidence="17" id="KW-1185">Reference proteome</keyword>
<dbReference type="SUPFAM" id="SSF49562">
    <property type="entry name" value="C2 domain (Calcium/lipid-binding domain, CaLB)"/>
    <property type="match status" value="6"/>
</dbReference>
<dbReference type="CDD" id="cd04018">
    <property type="entry name" value="C2C_Ferlin"/>
    <property type="match status" value="1"/>
</dbReference>
<dbReference type="GO" id="GO:0046872">
    <property type="term" value="F:metal ion binding"/>
    <property type="evidence" value="ECO:0007669"/>
    <property type="project" value="UniProtKB-KW"/>
</dbReference>
<dbReference type="InterPro" id="IPR012560">
    <property type="entry name" value="Ferlin_A-domain"/>
</dbReference>
<dbReference type="Pfam" id="PF16165">
    <property type="entry name" value="Ferlin_C"/>
    <property type="match status" value="1"/>
</dbReference>
<sequence length="1901" mass="216356">VNPVWNETLEFDLKGVPLDSSSYIDVIVKDHETLGKLELNSAGPPGPSLGTPALTATFGKASAEHVRRGDVTDGGGQGAVTSPGEPGQKLRPRTRKRHNLANKPQDFQIRVRVIEGRQLTGNNIKPVVKVHVCGETHRTRIRKGNNPYFDEIFFFNINMLPSELFDEVISFRVYNSNSFRADCLMGEFKLDIGYIYDEPAHCIMKKWILLNDPDDSSSGAKGYLKVSMFVLGTGDEPPVEKKEQDNDKDDVESNLLLPAGVALRWVTLKLKVFRAEDIPQMDDSITQTLKAAFGGQENKKNLVDPFVEVWFAGKKLCTQIIEKNANPEWNQQLNLQVKFPSMCERIRLTVFDWDRISGNDAIGTTYLDLTKVASSGGETENSEMGFLPAFGPCYINLFGSPREFSGLSDPYEDLNLGKGEGVAYRGRILVELSTKLDGKADKSVEEISSDDILVVQKYQRRRKYCLCAVFHSATMIQEPGEPIQFEVSIGNYGNKNDLTCKPLASTTQYSCAVFDGNNYYYLPWADTKPVIAITSFWEDISHRLDSLNIILYISNRVKIPDLEGKPNLTALDIQMKLLRDSALKNIMKGAKHLFEEATDVKKCLSIIEGWLDKLKQLAEESQISMPDVIIWMLRGEKRVVYTRIPAHQVLYSSYSEQACGQYCGKTQTVFMKYPMDNKNGLKIPVQLRVNMWLGLATEEKKFNHYADGMFNVFAELYENQAQVLGKWGTTGLLNRSKFSDVTGKVKLKQEYFLPPVGWEWEGDWCVDPEKTLLTEADAGHTEFVDEVYENETRLPGGEWKLAAEPYTDVNGEKVQGPTEIECPPGWKWEDNWTFDGNRAVDEKGWEYGVTIPPDDKPKSWVATEKMYHIHRRRRMIRPRKRIPGAKTAADANAEGWEYSSLIGWKFHRQQRSSDTFRRRRWRRKMTPADRVGASAIFKLEGALVSNKAETSVKQFGANTPTISCTYDQSNAYHLRVYVYQARNLTSLDKDSFSDPYVHVSFLHHSQTTETVRSTLNPTWDQTLIFKNVEIYGDPQSVAQNPPVVVMEIFDSDQVGKDEMLGRSTCVPLVKLTSGMDGSPKLLWEPVIHKNAPAGEVLVAAELILKTKGNDTELPLVPPKRGEKLYMVPQGVRPVVQLTAIEVLAWGLRNMKTYQLAPVTSPILVVECGEEKVQTAVIKNMKKCPNFPGNVLLLKVLLPKEEMYTPPVVLKVIDHRPFGRKPVVGQCTISSLEEFRCDPYATIAEHSYKILPFPAVALMAASPRDLHVNIDDGRQHLLEAQVLLYHEDETIHFVITLQEKETVDWWSKFYASVGESEKCRPYLDKGYDTLEVYDHELESVKQFMGLTDFCNTFKLHRGKNESDDDDPAVVGEIKGSFKMYPLPDDPGVPPPPRQFIELPDSISQECVVRIYVVQAIDMQPKDNNGKCDPYIKISLGKKSVDDRDNYVPYTLNPVFGRMFEITCFLPQDKDLKIAVYDFDLLSRDEKVGETVIDLENRLLSRFGSYCGLAQTYCISGTNQWRDQLKPSQILEQLARWKATPSQPPKLHTEIHEHLGPPSERIALHVLRAQGLVPEHVETRTLYSSFQPTLPQGKLQMWVDIFPKRLGPPGPPFDISPRKAKKYFMRVIVWNTYDVVLDETSITSENMSDIYVKSWMPGMEEDKQKTDVHYRSLDGEGNFNWRFVFGFEYLPAEQLCLVSKKEHFWSLDKSEFRIPPKLIVQIWDNDKFSLDDYLGAIELDLQHLINPSKTPEKCSLSMVPDGTTPPKSDQFKSLFDQKSVRGWWPCYMDKDGKRELGGKVELTLEIVNEKEADERPAGKGRDEPNMNPKLDPPKRPETSFFWFTNPCKTCKFIVWRRFKWLFIGLTISTVFILLFWYLPLITLCTDIKFNDEFSLFGSGFTDI</sequence>
<comment type="similarity">
    <text evidence="3">Belongs to the ferlin family.</text>
</comment>
<evidence type="ECO:0000256" key="7">
    <source>
        <dbReference type="ARBA" id="ARBA00022737"/>
    </source>
</evidence>
<keyword evidence="8" id="KW-0106">Calcium</keyword>
<dbReference type="FunFam" id="2.60.40.150:FF:000033">
    <property type="entry name" value="dysferlin isoform X2"/>
    <property type="match status" value="1"/>
</dbReference>
<dbReference type="GO" id="GO:0005886">
    <property type="term" value="C:plasma membrane"/>
    <property type="evidence" value="ECO:0007669"/>
    <property type="project" value="UniProtKB-SubCell"/>
</dbReference>
<dbReference type="Pfam" id="PF00168">
    <property type="entry name" value="C2"/>
    <property type="match status" value="7"/>
</dbReference>
<dbReference type="InterPro" id="IPR037720">
    <property type="entry name" value="C2B_Ferlin"/>
</dbReference>
<keyword evidence="9" id="KW-0735">Signal-anchor</keyword>
<accession>A0A671SP65</accession>
<keyword evidence="5 14" id="KW-0812">Transmembrane</keyword>
<proteinExistence type="inferred from homology"/>
<dbReference type="GO" id="GO:0061025">
    <property type="term" value="P:membrane fusion"/>
    <property type="evidence" value="ECO:0007669"/>
    <property type="project" value="TreeGrafter"/>
</dbReference>
<evidence type="ECO:0000256" key="1">
    <source>
        <dbReference type="ARBA" id="ARBA00004401"/>
    </source>
</evidence>
<keyword evidence="7" id="KW-0677">Repeat</keyword>
<feature type="region of interest" description="Disordered" evidence="13">
    <location>
        <begin position="1810"/>
        <end position="1831"/>
    </location>
</feature>
<dbReference type="InterPro" id="IPR000008">
    <property type="entry name" value="C2_dom"/>
</dbReference>
<dbReference type="FunFam" id="2.60.40.150:FF:000026">
    <property type="entry name" value="dysferlin isoform X2"/>
    <property type="match status" value="1"/>
</dbReference>
<dbReference type="InterPro" id="IPR035892">
    <property type="entry name" value="C2_domain_sf"/>
</dbReference>
<organism evidence="16 17">
    <name type="scientific">Sinocyclocheilus anshuiensis</name>
    <dbReference type="NCBI Taxonomy" id="1608454"/>
    <lineage>
        <taxon>Eukaryota</taxon>
        <taxon>Metazoa</taxon>
        <taxon>Chordata</taxon>
        <taxon>Craniata</taxon>
        <taxon>Vertebrata</taxon>
        <taxon>Euteleostomi</taxon>
        <taxon>Actinopterygii</taxon>
        <taxon>Neopterygii</taxon>
        <taxon>Teleostei</taxon>
        <taxon>Ostariophysi</taxon>
        <taxon>Cypriniformes</taxon>
        <taxon>Cyprinidae</taxon>
        <taxon>Cyprininae</taxon>
        <taxon>Sinocyclocheilus</taxon>
    </lineage>
</organism>
<reference evidence="16" key="1">
    <citation type="submission" date="2025-08" db="UniProtKB">
        <authorList>
            <consortium name="Ensembl"/>
        </authorList>
    </citation>
    <scope>IDENTIFICATION</scope>
</reference>
<dbReference type="InterPro" id="IPR037725">
    <property type="entry name" value="C2F_Ferlin"/>
</dbReference>
<feature type="domain" description="C2" evidence="15">
    <location>
        <begin position="956"/>
        <end position="1082"/>
    </location>
</feature>
<evidence type="ECO:0000256" key="14">
    <source>
        <dbReference type="SAM" id="Phobius"/>
    </source>
</evidence>
<feature type="compositionally biased region" description="Basic residues" evidence="13">
    <location>
        <begin position="90"/>
        <end position="99"/>
    </location>
</feature>
<dbReference type="InterPro" id="IPR055072">
    <property type="entry name" value="Ferlin_DSRM"/>
</dbReference>
<gene>
    <name evidence="16" type="primary">LOC107695552</name>
</gene>
<evidence type="ECO:0000256" key="9">
    <source>
        <dbReference type="ARBA" id="ARBA00022968"/>
    </source>
</evidence>
<dbReference type="SMART" id="SM00239">
    <property type="entry name" value="C2"/>
    <property type="match status" value="5"/>
</dbReference>
<dbReference type="GO" id="GO:0007009">
    <property type="term" value="P:plasma membrane organization"/>
    <property type="evidence" value="ECO:0007669"/>
    <property type="project" value="TreeGrafter"/>
</dbReference>
<keyword evidence="4" id="KW-1003">Cell membrane</keyword>
<feature type="domain" description="C2" evidence="15">
    <location>
        <begin position="1603"/>
        <end position="1753"/>
    </location>
</feature>
<dbReference type="SMART" id="SM00694">
    <property type="entry name" value="DysFC"/>
    <property type="match status" value="2"/>
</dbReference>
<dbReference type="PANTHER" id="PTHR12546">
    <property type="entry name" value="FER-1-LIKE"/>
    <property type="match status" value="1"/>
</dbReference>
<evidence type="ECO:0000256" key="2">
    <source>
        <dbReference type="ARBA" id="ARBA00004483"/>
    </source>
</evidence>
<dbReference type="SMART" id="SM01201">
    <property type="entry name" value="FerB"/>
    <property type="match status" value="1"/>
</dbReference>
<feature type="domain" description="C2" evidence="15">
    <location>
        <begin position="1120"/>
        <end position="1246"/>
    </location>
</feature>
<dbReference type="InterPro" id="IPR006614">
    <property type="entry name" value="Peroxin/Ferlin"/>
</dbReference>
<dbReference type="PROSITE" id="PS50004">
    <property type="entry name" value="C2"/>
    <property type="match status" value="6"/>
</dbReference>
<dbReference type="Pfam" id="PF08151">
    <property type="entry name" value="FerI"/>
    <property type="match status" value="1"/>
</dbReference>
<evidence type="ECO:0000256" key="8">
    <source>
        <dbReference type="ARBA" id="ARBA00022837"/>
    </source>
</evidence>
<evidence type="ECO:0000256" key="6">
    <source>
        <dbReference type="ARBA" id="ARBA00022723"/>
    </source>
</evidence>
<dbReference type="SMART" id="SM00693">
    <property type="entry name" value="DysFN"/>
    <property type="match status" value="2"/>
</dbReference>
<dbReference type="InterPro" id="IPR037722">
    <property type="entry name" value="C2C_Ferlin"/>
</dbReference>
<feature type="transmembrane region" description="Helical" evidence="14">
    <location>
        <begin position="1858"/>
        <end position="1876"/>
    </location>
</feature>
<reference evidence="16" key="2">
    <citation type="submission" date="2025-09" db="UniProtKB">
        <authorList>
            <consortium name="Ensembl"/>
        </authorList>
    </citation>
    <scope>IDENTIFICATION</scope>
</reference>
<evidence type="ECO:0000256" key="13">
    <source>
        <dbReference type="SAM" id="MobiDB-lite"/>
    </source>
</evidence>
<evidence type="ECO:0000259" key="15">
    <source>
        <dbReference type="PROSITE" id="PS50004"/>
    </source>
</evidence>
<dbReference type="InterPro" id="IPR037724">
    <property type="entry name" value="C2E_Ferlin"/>
</dbReference>
<dbReference type="InterPro" id="IPR012968">
    <property type="entry name" value="FerIin_dom"/>
</dbReference>
<evidence type="ECO:0000256" key="4">
    <source>
        <dbReference type="ARBA" id="ARBA00022475"/>
    </source>
</evidence>
<dbReference type="FunFam" id="2.60.40.150:FF:000009">
    <property type="entry name" value="dysferlin isoform X2"/>
    <property type="match status" value="1"/>
</dbReference>
<feature type="compositionally biased region" description="Basic and acidic residues" evidence="13">
    <location>
        <begin position="62"/>
        <end position="71"/>
    </location>
</feature>
<dbReference type="FunFam" id="2.60.40.150:FF:000034">
    <property type="entry name" value="otoferlin isoform X2"/>
    <property type="match status" value="1"/>
</dbReference>
<evidence type="ECO:0000256" key="11">
    <source>
        <dbReference type="ARBA" id="ARBA00023136"/>
    </source>
</evidence>
<keyword evidence="11 14" id="KW-0472">Membrane</keyword>
<dbReference type="InterPro" id="IPR037721">
    <property type="entry name" value="Ferlin"/>
</dbReference>
<dbReference type="PANTHER" id="PTHR12546:SF55">
    <property type="entry name" value="MYOFERLIN"/>
    <property type="match status" value="1"/>
</dbReference>
<feature type="domain" description="C2" evidence="15">
    <location>
        <begin position="1388"/>
        <end position="1506"/>
    </location>
</feature>
<dbReference type="Ensembl" id="ENSSANT00000103845.1">
    <property type="protein sequence ID" value="ENSSANP00000097785.1"/>
    <property type="gene ID" value="ENSSANG00000047983.1"/>
</dbReference>
<keyword evidence="10 14" id="KW-1133">Transmembrane helix</keyword>
<evidence type="ECO:0000256" key="12">
    <source>
        <dbReference type="ARBA" id="ARBA00023329"/>
    </source>
</evidence>
<dbReference type="SMART" id="SM01200">
    <property type="entry name" value="FerA"/>
    <property type="match status" value="1"/>
</dbReference>
<evidence type="ECO:0000256" key="10">
    <source>
        <dbReference type="ARBA" id="ARBA00022989"/>
    </source>
</evidence>
<dbReference type="InterPro" id="IPR032362">
    <property type="entry name" value="Ferlin_C"/>
</dbReference>
<dbReference type="CDD" id="cd04017">
    <property type="entry name" value="C2D_Ferlin"/>
    <property type="match status" value="1"/>
</dbReference>
<dbReference type="Proteomes" id="UP000472260">
    <property type="component" value="Unassembled WGS sequence"/>
</dbReference>
<dbReference type="CDD" id="cd08374">
    <property type="entry name" value="C2F_Ferlin"/>
    <property type="match status" value="1"/>
</dbReference>
<feature type="domain" description="C2" evidence="15">
    <location>
        <begin position="247"/>
        <end position="382"/>
    </location>
</feature>
<dbReference type="Pfam" id="PF08150">
    <property type="entry name" value="FerB"/>
    <property type="match status" value="1"/>
</dbReference>
<protein>
    <submittedName>
        <fullName evidence="16">Myoferlin-like</fullName>
    </submittedName>
</protein>
<evidence type="ECO:0000256" key="5">
    <source>
        <dbReference type="ARBA" id="ARBA00022692"/>
    </source>
</evidence>
<dbReference type="GO" id="GO:0030659">
    <property type="term" value="C:cytoplasmic vesicle membrane"/>
    <property type="evidence" value="ECO:0007669"/>
    <property type="project" value="UniProtKB-SubCell"/>
</dbReference>
<dbReference type="CDD" id="cd04011">
    <property type="entry name" value="C2B_Ferlin"/>
    <property type="match status" value="1"/>
</dbReference>
<dbReference type="SMART" id="SM01202">
    <property type="entry name" value="FerI"/>
    <property type="match status" value="1"/>
</dbReference>